<dbReference type="EMBL" id="WBMS02000009">
    <property type="protein sequence ID" value="MWA01372.1"/>
    <property type="molecule type" value="Genomic_DNA"/>
</dbReference>
<evidence type="ECO:0000313" key="1">
    <source>
        <dbReference type="EMBL" id="MWA01372.1"/>
    </source>
</evidence>
<gene>
    <name evidence="1" type="ORF">F8568_013455</name>
</gene>
<comment type="caution">
    <text evidence="1">The sequence shown here is derived from an EMBL/GenBank/DDBJ whole genome shotgun (WGS) entry which is preliminary data.</text>
</comment>
<dbReference type="Gene3D" id="3.50.50.60">
    <property type="entry name" value="FAD/NAD(P)-binding domain"/>
    <property type="match status" value="1"/>
</dbReference>
<organism evidence="1 2">
    <name type="scientific">Actinomadura physcomitrii</name>
    <dbReference type="NCBI Taxonomy" id="2650748"/>
    <lineage>
        <taxon>Bacteria</taxon>
        <taxon>Bacillati</taxon>
        <taxon>Actinomycetota</taxon>
        <taxon>Actinomycetes</taxon>
        <taxon>Streptosporangiales</taxon>
        <taxon>Thermomonosporaceae</taxon>
        <taxon>Actinomadura</taxon>
    </lineage>
</organism>
<sequence>MEVVVLDRLAEVDRRAKAGAIHGRVGEMLDRRGLGDAVARVQESIMAGDALTRWYGAARVPVA</sequence>
<accession>A0A6I4M710</accession>
<name>A0A6I4M710_9ACTN</name>
<reference evidence="1" key="1">
    <citation type="submission" date="2019-12" db="EMBL/GenBank/DDBJ databases">
        <title>Actinomadura physcomitrii sp. nov., a novel actinomycete isolated from moss [Physcomitrium sphaericum (Ludw) Fuernr].</title>
        <authorList>
            <person name="Zhuang X."/>
        </authorList>
    </citation>
    <scope>NUCLEOTIDE SEQUENCE [LARGE SCALE GENOMIC DNA]</scope>
    <source>
        <strain evidence="1">LD22</strain>
    </source>
</reference>
<protein>
    <submittedName>
        <fullName evidence="1">Uncharacterized protein</fullName>
    </submittedName>
</protein>
<dbReference type="AlphaFoldDB" id="A0A6I4M710"/>
<dbReference type="InterPro" id="IPR036188">
    <property type="entry name" value="FAD/NAD-bd_sf"/>
</dbReference>
<dbReference type="Proteomes" id="UP000462055">
    <property type="component" value="Unassembled WGS sequence"/>
</dbReference>
<dbReference type="RefSeq" id="WP_151593877.1">
    <property type="nucleotide sequence ID" value="NZ_WBMS02000009.1"/>
</dbReference>
<keyword evidence="2" id="KW-1185">Reference proteome</keyword>
<proteinExistence type="predicted"/>
<evidence type="ECO:0000313" key="2">
    <source>
        <dbReference type="Proteomes" id="UP000462055"/>
    </source>
</evidence>